<keyword evidence="1" id="KW-0539">Nucleus</keyword>
<proteinExistence type="predicted"/>
<dbReference type="InterPro" id="IPR036864">
    <property type="entry name" value="Zn2-C6_fun-type_DNA-bd_sf"/>
</dbReference>
<evidence type="ECO:0000313" key="5">
    <source>
        <dbReference type="Proteomes" id="UP000800200"/>
    </source>
</evidence>
<dbReference type="Pfam" id="PF00172">
    <property type="entry name" value="Zn_clus"/>
    <property type="match status" value="1"/>
</dbReference>
<dbReference type="CDD" id="cd00067">
    <property type="entry name" value="GAL4"/>
    <property type="match status" value="1"/>
</dbReference>
<dbReference type="Proteomes" id="UP000800200">
    <property type="component" value="Unassembled WGS sequence"/>
</dbReference>
<evidence type="ECO:0000256" key="2">
    <source>
        <dbReference type="SAM" id="MobiDB-lite"/>
    </source>
</evidence>
<name>A0A6A6ES05_9PEZI</name>
<evidence type="ECO:0000259" key="3">
    <source>
        <dbReference type="Pfam" id="PF00172"/>
    </source>
</evidence>
<dbReference type="AlphaFoldDB" id="A0A6A6ES05"/>
<accession>A0A6A6ES05</accession>
<dbReference type="GO" id="GO:0008270">
    <property type="term" value="F:zinc ion binding"/>
    <property type="evidence" value="ECO:0007669"/>
    <property type="project" value="InterPro"/>
</dbReference>
<dbReference type="SUPFAM" id="SSF57701">
    <property type="entry name" value="Zn2/Cys6 DNA-binding domain"/>
    <property type="match status" value="1"/>
</dbReference>
<feature type="region of interest" description="Disordered" evidence="2">
    <location>
        <begin position="36"/>
        <end position="83"/>
    </location>
</feature>
<dbReference type="OrthoDB" id="3937761at2759"/>
<gene>
    <name evidence="4" type="ORF">K469DRAFT_698491</name>
</gene>
<dbReference type="GO" id="GO:0000981">
    <property type="term" value="F:DNA-binding transcription factor activity, RNA polymerase II-specific"/>
    <property type="evidence" value="ECO:0007669"/>
    <property type="project" value="InterPro"/>
</dbReference>
<reference evidence="4" key="1">
    <citation type="journal article" date="2020" name="Stud. Mycol.">
        <title>101 Dothideomycetes genomes: a test case for predicting lifestyles and emergence of pathogens.</title>
        <authorList>
            <person name="Haridas S."/>
            <person name="Albert R."/>
            <person name="Binder M."/>
            <person name="Bloem J."/>
            <person name="Labutti K."/>
            <person name="Salamov A."/>
            <person name="Andreopoulos B."/>
            <person name="Baker S."/>
            <person name="Barry K."/>
            <person name="Bills G."/>
            <person name="Bluhm B."/>
            <person name="Cannon C."/>
            <person name="Castanera R."/>
            <person name="Culley D."/>
            <person name="Daum C."/>
            <person name="Ezra D."/>
            <person name="Gonzalez J."/>
            <person name="Henrissat B."/>
            <person name="Kuo A."/>
            <person name="Liang C."/>
            <person name="Lipzen A."/>
            <person name="Lutzoni F."/>
            <person name="Magnuson J."/>
            <person name="Mondo S."/>
            <person name="Nolan M."/>
            <person name="Ohm R."/>
            <person name="Pangilinan J."/>
            <person name="Park H.-J."/>
            <person name="Ramirez L."/>
            <person name="Alfaro M."/>
            <person name="Sun H."/>
            <person name="Tritt A."/>
            <person name="Yoshinaga Y."/>
            <person name="Zwiers L.-H."/>
            <person name="Turgeon B."/>
            <person name="Goodwin S."/>
            <person name="Spatafora J."/>
            <person name="Crous P."/>
            <person name="Grigoriev I."/>
        </authorList>
    </citation>
    <scope>NUCLEOTIDE SEQUENCE</scope>
    <source>
        <strain evidence="4">CBS 207.26</strain>
    </source>
</reference>
<dbReference type="Gene3D" id="4.10.240.10">
    <property type="entry name" value="Zn(2)-C6 fungal-type DNA-binding domain"/>
    <property type="match status" value="1"/>
</dbReference>
<evidence type="ECO:0000313" key="4">
    <source>
        <dbReference type="EMBL" id="KAF2194927.1"/>
    </source>
</evidence>
<dbReference type="PANTHER" id="PTHR35392">
    <property type="entry name" value="ZN(II)2CYS6 TRANSCRIPTION FACTOR (EUROFUNG)-RELATED-RELATED"/>
    <property type="match status" value="1"/>
</dbReference>
<dbReference type="InterPro" id="IPR052973">
    <property type="entry name" value="Fungal_sec-metab_reg_TF"/>
</dbReference>
<organism evidence="4 5">
    <name type="scientific">Zopfia rhizophila CBS 207.26</name>
    <dbReference type="NCBI Taxonomy" id="1314779"/>
    <lineage>
        <taxon>Eukaryota</taxon>
        <taxon>Fungi</taxon>
        <taxon>Dikarya</taxon>
        <taxon>Ascomycota</taxon>
        <taxon>Pezizomycotina</taxon>
        <taxon>Dothideomycetes</taxon>
        <taxon>Dothideomycetes incertae sedis</taxon>
        <taxon>Zopfiaceae</taxon>
        <taxon>Zopfia</taxon>
    </lineage>
</organism>
<protein>
    <recommendedName>
        <fullName evidence="3">Zn(2)-C6 fungal-type domain-containing protein</fullName>
    </recommendedName>
</protein>
<keyword evidence="5" id="KW-1185">Reference proteome</keyword>
<sequence length="473" mass="52149">MDPDSTSPPSQPQLSLATTAVTWPSKGSPTVCQLPNTISGDIPHRGALSGDDRNSRLARLTTGPPSPYQGRIEHQTKPPQPSPTSAFITVPYLEPGVQAPNAKKRPPEADIPGIICFPSRMVSSSTKKRKRLTAEQRDGAKRVRKRGACLRCYVQKVKCSEGRPCEQCQALFNRSYGSKMLQWTACVSSHLPDINIFAHGMSLSHDVCVPAANSGASVQKLDLGVSTFLYNFLLLDTSLISSGRIITVLDSLYTEVLQHIYGPRAHEVHPFILGHRTPLHILIQINVILLGSPVVGAKLIGYVRYLQSLRAICGVLAFDSLGKVLDRTTLATSTLDRQKVLILQFALLLDQVLEIKGKTPAAVVCSVQDKVYGDMHQHLTQYISYYLRKLISGVFGQSYPILKCFDRTERGEQLGEGFWDMLSDLIGSSSVPLRKPPKLRKYADMNWKTSGTGVRLGPLFHEMYAFKNPVPCN</sequence>
<dbReference type="EMBL" id="ML994610">
    <property type="protein sequence ID" value="KAF2194927.1"/>
    <property type="molecule type" value="Genomic_DNA"/>
</dbReference>
<dbReference type="InterPro" id="IPR001138">
    <property type="entry name" value="Zn2Cys6_DnaBD"/>
</dbReference>
<feature type="domain" description="Zn(2)-C6 fungal-type" evidence="3">
    <location>
        <begin position="148"/>
        <end position="170"/>
    </location>
</feature>
<evidence type="ECO:0000256" key="1">
    <source>
        <dbReference type="ARBA" id="ARBA00023242"/>
    </source>
</evidence>